<keyword evidence="4" id="KW-1185">Reference proteome</keyword>
<keyword evidence="2" id="KW-1133">Transmembrane helix</keyword>
<dbReference type="Proteomes" id="UP000292082">
    <property type="component" value="Unassembled WGS sequence"/>
</dbReference>
<feature type="compositionally biased region" description="Basic and acidic residues" evidence="1">
    <location>
        <begin position="135"/>
        <end position="167"/>
    </location>
</feature>
<keyword evidence="2" id="KW-0812">Transmembrane</keyword>
<reference evidence="3 4" key="1">
    <citation type="submission" date="2019-01" db="EMBL/GenBank/DDBJ databases">
        <title>Draft genome sequences of three monokaryotic isolates of the white-rot basidiomycete fungus Dichomitus squalens.</title>
        <authorList>
            <consortium name="DOE Joint Genome Institute"/>
            <person name="Lopez S.C."/>
            <person name="Andreopoulos B."/>
            <person name="Pangilinan J."/>
            <person name="Lipzen A."/>
            <person name="Riley R."/>
            <person name="Ahrendt S."/>
            <person name="Ng V."/>
            <person name="Barry K."/>
            <person name="Daum C."/>
            <person name="Grigoriev I.V."/>
            <person name="Hilden K.S."/>
            <person name="Makela M.R."/>
            <person name="de Vries R.P."/>
        </authorList>
    </citation>
    <scope>NUCLEOTIDE SEQUENCE [LARGE SCALE GENOMIC DNA]</scope>
    <source>
        <strain evidence="3 4">CBS 464.89</strain>
    </source>
</reference>
<feature type="region of interest" description="Disordered" evidence="1">
    <location>
        <begin position="130"/>
        <end position="254"/>
    </location>
</feature>
<organism evidence="3 4">
    <name type="scientific">Dichomitus squalens</name>
    <dbReference type="NCBI Taxonomy" id="114155"/>
    <lineage>
        <taxon>Eukaryota</taxon>
        <taxon>Fungi</taxon>
        <taxon>Dikarya</taxon>
        <taxon>Basidiomycota</taxon>
        <taxon>Agaricomycotina</taxon>
        <taxon>Agaricomycetes</taxon>
        <taxon>Polyporales</taxon>
        <taxon>Polyporaceae</taxon>
        <taxon>Dichomitus</taxon>
    </lineage>
</organism>
<sequence length="254" mass="26008">MAPAHRKSTTTSAHANASASASATAGASTSVSTNASGSAIVVPTAGALAVSAPPPISAFVVRPSQAPGITPLWNPIVVLAFLWAALFLALCATAVCLLVRGRRREARAHPVRRVTIAGTARARGKAVAVLANGPESEKGGSQHSGGSRDKDREGGDGAEEREQDLSERQSVTSAGRERERERERTSPPPPALPLGLPSCSSSGLPLSASMSKSLDPSQESQTTPVPQVLVWLPSFRNGAGGQAQASEEGHDATS</sequence>
<keyword evidence="2" id="KW-0472">Membrane</keyword>
<dbReference type="AlphaFoldDB" id="A0A4Q9PHV2"/>
<protein>
    <submittedName>
        <fullName evidence="3">Uncharacterized protein</fullName>
    </submittedName>
</protein>
<evidence type="ECO:0000313" key="3">
    <source>
        <dbReference type="EMBL" id="TBU52616.1"/>
    </source>
</evidence>
<proteinExistence type="predicted"/>
<evidence type="ECO:0000256" key="2">
    <source>
        <dbReference type="SAM" id="Phobius"/>
    </source>
</evidence>
<feature type="compositionally biased region" description="Basic and acidic residues" evidence="1">
    <location>
        <begin position="175"/>
        <end position="185"/>
    </location>
</feature>
<name>A0A4Q9PHV2_9APHY</name>
<accession>A0A4Q9PHV2</accession>
<feature type="compositionally biased region" description="Low complexity" evidence="1">
    <location>
        <begin position="193"/>
        <end position="209"/>
    </location>
</feature>
<feature type="transmembrane region" description="Helical" evidence="2">
    <location>
        <begin position="76"/>
        <end position="99"/>
    </location>
</feature>
<evidence type="ECO:0000313" key="4">
    <source>
        <dbReference type="Proteomes" id="UP000292082"/>
    </source>
</evidence>
<evidence type="ECO:0000256" key="1">
    <source>
        <dbReference type="SAM" id="MobiDB-lite"/>
    </source>
</evidence>
<feature type="compositionally biased region" description="Polar residues" evidence="1">
    <location>
        <begin position="210"/>
        <end position="225"/>
    </location>
</feature>
<gene>
    <name evidence="3" type="ORF">BD310DRAFT_221836</name>
</gene>
<dbReference type="EMBL" id="ML145243">
    <property type="protein sequence ID" value="TBU52616.1"/>
    <property type="molecule type" value="Genomic_DNA"/>
</dbReference>